<dbReference type="PANTHER" id="PTHR42940:SF8">
    <property type="entry name" value="VACUOLAR PROTEIN SORTING-ASSOCIATED PROTEIN 11"/>
    <property type="match status" value="1"/>
</dbReference>
<dbReference type="InterPro" id="IPR036291">
    <property type="entry name" value="NAD(P)-bd_dom_sf"/>
</dbReference>
<dbReference type="InterPro" id="IPR013154">
    <property type="entry name" value="ADH-like_N"/>
</dbReference>
<dbReference type="EC" id="1.1.1.1" evidence="3"/>
<dbReference type="SUPFAM" id="SSF50129">
    <property type="entry name" value="GroES-like"/>
    <property type="match status" value="1"/>
</dbReference>
<evidence type="ECO:0000256" key="6">
    <source>
        <dbReference type="ARBA" id="ARBA00023002"/>
    </source>
</evidence>
<dbReference type="SMART" id="SM00829">
    <property type="entry name" value="PKS_ER"/>
    <property type="match status" value="1"/>
</dbReference>
<evidence type="ECO:0000256" key="4">
    <source>
        <dbReference type="ARBA" id="ARBA00022723"/>
    </source>
</evidence>
<dbReference type="Gene3D" id="3.90.180.10">
    <property type="entry name" value="Medium-chain alcohol dehydrogenases, catalytic domain"/>
    <property type="match status" value="1"/>
</dbReference>
<evidence type="ECO:0000256" key="3">
    <source>
        <dbReference type="ARBA" id="ARBA00013190"/>
    </source>
</evidence>
<evidence type="ECO:0000256" key="5">
    <source>
        <dbReference type="ARBA" id="ARBA00022833"/>
    </source>
</evidence>
<evidence type="ECO:0000259" key="10">
    <source>
        <dbReference type="SMART" id="SM00829"/>
    </source>
</evidence>
<evidence type="ECO:0000256" key="1">
    <source>
        <dbReference type="ARBA" id="ARBA00001947"/>
    </source>
</evidence>
<organism evidence="11 12">
    <name type="scientific">Streptomyces echinatus</name>
    <dbReference type="NCBI Taxonomy" id="67293"/>
    <lineage>
        <taxon>Bacteria</taxon>
        <taxon>Bacillati</taxon>
        <taxon>Actinomycetota</taxon>
        <taxon>Actinomycetes</taxon>
        <taxon>Kitasatosporales</taxon>
        <taxon>Streptomycetaceae</taxon>
        <taxon>Streptomyces</taxon>
    </lineage>
</organism>
<dbReference type="CDD" id="cd05284">
    <property type="entry name" value="arabinose_DH_like"/>
    <property type="match status" value="1"/>
</dbReference>
<name>A0A7W9PQ42_9ACTN</name>
<comment type="catalytic activity">
    <reaction evidence="8">
        <text>a primary alcohol + NAD(+) = an aldehyde + NADH + H(+)</text>
        <dbReference type="Rhea" id="RHEA:10736"/>
        <dbReference type="ChEBI" id="CHEBI:15378"/>
        <dbReference type="ChEBI" id="CHEBI:15734"/>
        <dbReference type="ChEBI" id="CHEBI:17478"/>
        <dbReference type="ChEBI" id="CHEBI:57540"/>
        <dbReference type="ChEBI" id="CHEBI:57945"/>
        <dbReference type="EC" id="1.1.1.1"/>
    </reaction>
</comment>
<feature type="domain" description="Enoyl reductase (ER)" evidence="10">
    <location>
        <begin position="2"/>
        <end position="344"/>
    </location>
</feature>
<dbReference type="Pfam" id="PF08240">
    <property type="entry name" value="ADH_N"/>
    <property type="match status" value="1"/>
</dbReference>
<dbReference type="Proteomes" id="UP000585836">
    <property type="component" value="Unassembled WGS sequence"/>
</dbReference>
<comment type="caution">
    <text evidence="11">The sequence shown here is derived from an EMBL/GenBank/DDBJ whole genome shotgun (WGS) entry which is preliminary data.</text>
</comment>
<proteinExistence type="inferred from homology"/>
<protein>
    <recommendedName>
        <fullName evidence="3">alcohol dehydrogenase</fullName>
        <ecNumber evidence="3">1.1.1.1</ecNumber>
    </recommendedName>
</protein>
<keyword evidence="12" id="KW-1185">Reference proteome</keyword>
<keyword evidence="4 9" id="KW-0479">Metal-binding</keyword>
<reference evidence="11 12" key="1">
    <citation type="submission" date="2020-08" db="EMBL/GenBank/DDBJ databases">
        <title>Genomic Encyclopedia of Type Strains, Phase III (KMG-III): the genomes of soil and plant-associated and newly described type strains.</title>
        <authorList>
            <person name="Whitman W."/>
        </authorList>
    </citation>
    <scope>NUCLEOTIDE SEQUENCE [LARGE SCALE GENOMIC DNA]</scope>
    <source>
        <strain evidence="11 12">CECT 3313</strain>
    </source>
</reference>
<dbReference type="PROSITE" id="PS00059">
    <property type="entry name" value="ADH_ZINC"/>
    <property type="match status" value="1"/>
</dbReference>
<dbReference type="InterPro" id="IPR020843">
    <property type="entry name" value="ER"/>
</dbReference>
<accession>A0A7W9PQ42</accession>
<evidence type="ECO:0000256" key="7">
    <source>
        <dbReference type="ARBA" id="ARBA00049164"/>
    </source>
</evidence>
<dbReference type="InterPro" id="IPR013149">
    <property type="entry name" value="ADH-like_C"/>
</dbReference>
<evidence type="ECO:0000313" key="12">
    <source>
        <dbReference type="Proteomes" id="UP000585836"/>
    </source>
</evidence>
<evidence type="ECO:0000256" key="8">
    <source>
        <dbReference type="ARBA" id="ARBA00049243"/>
    </source>
</evidence>
<dbReference type="InterPro" id="IPR002328">
    <property type="entry name" value="ADH_Zn_CS"/>
</dbReference>
<comment type="catalytic activity">
    <reaction evidence="7">
        <text>a secondary alcohol + NAD(+) = a ketone + NADH + H(+)</text>
        <dbReference type="Rhea" id="RHEA:10740"/>
        <dbReference type="ChEBI" id="CHEBI:15378"/>
        <dbReference type="ChEBI" id="CHEBI:17087"/>
        <dbReference type="ChEBI" id="CHEBI:35681"/>
        <dbReference type="ChEBI" id="CHEBI:57540"/>
        <dbReference type="ChEBI" id="CHEBI:57945"/>
        <dbReference type="EC" id="1.1.1.1"/>
    </reaction>
</comment>
<evidence type="ECO:0000256" key="2">
    <source>
        <dbReference type="ARBA" id="ARBA00008072"/>
    </source>
</evidence>
<sequence length="348" mass="36372">MRAFQLVGWRQPPELREVPVPEPGPGQVLVKVAGAGACHSDLHIMEAPGPPPGLATELPFTLGHENTGWVERLGAGVTGFTSGDPVIVYGCWGCGMCANCRQGLENYCQNLGGQGPGLGGGHDGGMAEYLLVPAPRYLIPLGTLDPRQAAPLSDAGLTSYHAVKRSLHLLGPGSTAVVIGAGGLGQMTIQILRALTTATTVVAVDTDTGKLKTAKHMGADEALLSGDEAITRIKDLTGQLGAELVLDMVGIDPTLRMAAQAARVLGHLTIVGLGGGALPVNFISPPHECSVASPYWGTLPELMEVITLAQQKKIRMLVEHFPLERAAEAYQLLHDGKIQGRAVVTPHA</sequence>
<dbReference type="PANTHER" id="PTHR42940">
    <property type="entry name" value="ALCOHOL DEHYDROGENASE 1-RELATED"/>
    <property type="match status" value="1"/>
</dbReference>
<dbReference type="SUPFAM" id="SSF51735">
    <property type="entry name" value="NAD(P)-binding Rossmann-fold domains"/>
    <property type="match status" value="1"/>
</dbReference>
<gene>
    <name evidence="11" type="ORF">FHS34_001322</name>
</gene>
<keyword evidence="6 11" id="KW-0560">Oxidoreductase</keyword>
<evidence type="ECO:0000313" key="11">
    <source>
        <dbReference type="EMBL" id="MBB5925868.1"/>
    </source>
</evidence>
<dbReference type="InterPro" id="IPR011032">
    <property type="entry name" value="GroES-like_sf"/>
</dbReference>
<comment type="cofactor">
    <cofactor evidence="1 9">
        <name>Zn(2+)</name>
        <dbReference type="ChEBI" id="CHEBI:29105"/>
    </cofactor>
</comment>
<evidence type="ECO:0000256" key="9">
    <source>
        <dbReference type="RuleBase" id="RU361277"/>
    </source>
</evidence>
<dbReference type="Gene3D" id="3.40.50.720">
    <property type="entry name" value="NAD(P)-binding Rossmann-like Domain"/>
    <property type="match status" value="1"/>
</dbReference>
<dbReference type="Pfam" id="PF00107">
    <property type="entry name" value="ADH_zinc_N"/>
    <property type="match status" value="1"/>
</dbReference>
<dbReference type="EMBL" id="JACHJK010000002">
    <property type="protein sequence ID" value="MBB5925868.1"/>
    <property type="molecule type" value="Genomic_DNA"/>
</dbReference>
<dbReference type="GO" id="GO:0004022">
    <property type="term" value="F:alcohol dehydrogenase (NAD+) activity"/>
    <property type="evidence" value="ECO:0007669"/>
    <property type="project" value="UniProtKB-EC"/>
</dbReference>
<dbReference type="GO" id="GO:0008270">
    <property type="term" value="F:zinc ion binding"/>
    <property type="evidence" value="ECO:0007669"/>
    <property type="project" value="InterPro"/>
</dbReference>
<keyword evidence="5 9" id="KW-0862">Zinc</keyword>
<dbReference type="AlphaFoldDB" id="A0A7W9PQ42"/>
<dbReference type="RefSeq" id="WP_184962075.1">
    <property type="nucleotide sequence ID" value="NZ_BAAAWF010000084.1"/>
</dbReference>
<comment type="similarity">
    <text evidence="2 9">Belongs to the zinc-containing alcohol dehydrogenase family.</text>
</comment>